<keyword evidence="2" id="KW-0560">Oxidoreductase</keyword>
<dbReference type="PANTHER" id="PTHR42991">
    <property type="entry name" value="ALDEHYDE DEHYDROGENASE"/>
    <property type="match status" value="1"/>
</dbReference>
<accession>A0A1F7ISM6</accession>
<dbReference type="EMBL" id="MGAL01000043">
    <property type="protein sequence ID" value="OGK46377.1"/>
    <property type="molecule type" value="Genomic_DNA"/>
</dbReference>
<name>A0A1F7ISM6_9BACT</name>
<dbReference type="InterPro" id="IPR051020">
    <property type="entry name" value="ALDH-related_metabolic_enz"/>
</dbReference>
<dbReference type="Pfam" id="PF00171">
    <property type="entry name" value="Aldedh"/>
    <property type="match status" value="1"/>
</dbReference>
<dbReference type="SUPFAM" id="SSF53720">
    <property type="entry name" value="ALDH-like"/>
    <property type="match status" value="1"/>
</dbReference>
<evidence type="ECO:0000313" key="4">
    <source>
        <dbReference type="EMBL" id="OGK46377.1"/>
    </source>
</evidence>
<dbReference type="InterPro" id="IPR016162">
    <property type="entry name" value="Ald_DH_N"/>
</dbReference>
<dbReference type="AlphaFoldDB" id="A0A1F7ISM6"/>
<feature type="domain" description="Aldehyde dehydrogenase" evidence="3">
    <location>
        <begin position="22"/>
        <end position="441"/>
    </location>
</feature>
<dbReference type="GO" id="GO:0008911">
    <property type="term" value="F:lactaldehyde dehydrogenase (NAD+) activity"/>
    <property type="evidence" value="ECO:0007669"/>
    <property type="project" value="TreeGrafter"/>
</dbReference>
<gene>
    <name evidence="4" type="ORF">A3A93_03320</name>
</gene>
<dbReference type="Gene3D" id="3.40.605.10">
    <property type="entry name" value="Aldehyde Dehydrogenase, Chain A, domain 1"/>
    <property type="match status" value="1"/>
</dbReference>
<comment type="similarity">
    <text evidence="1">Belongs to the aldehyde dehydrogenase family.</text>
</comment>
<dbReference type="InterPro" id="IPR016161">
    <property type="entry name" value="Ald_DH/histidinol_DH"/>
</dbReference>
<dbReference type="InterPro" id="IPR015590">
    <property type="entry name" value="Aldehyde_DH_dom"/>
</dbReference>
<dbReference type="PANTHER" id="PTHR42991:SF1">
    <property type="entry name" value="ALDEHYDE DEHYDROGENASE"/>
    <property type="match status" value="1"/>
</dbReference>
<reference evidence="4 5" key="1">
    <citation type="journal article" date="2016" name="Nat. Commun.">
        <title>Thousands of microbial genomes shed light on interconnected biogeochemical processes in an aquifer system.</title>
        <authorList>
            <person name="Anantharaman K."/>
            <person name="Brown C.T."/>
            <person name="Hug L.A."/>
            <person name="Sharon I."/>
            <person name="Castelle C.J."/>
            <person name="Probst A.J."/>
            <person name="Thomas B.C."/>
            <person name="Singh A."/>
            <person name="Wilkins M.J."/>
            <person name="Karaoz U."/>
            <person name="Brodie E.L."/>
            <person name="Williams K.H."/>
            <person name="Hubbard S.S."/>
            <person name="Banfield J.F."/>
        </authorList>
    </citation>
    <scope>NUCLEOTIDE SEQUENCE [LARGE SCALE GENOMIC DNA]</scope>
</reference>
<evidence type="ECO:0000256" key="2">
    <source>
        <dbReference type="ARBA" id="ARBA00023002"/>
    </source>
</evidence>
<protein>
    <recommendedName>
        <fullName evidence="3">Aldehyde dehydrogenase domain-containing protein</fullName>
    </recommendedName>
</protein>
<dbReference type="STRING" id="1802061.A3A93_03320"/>
<sequence length="449" mass="51433">MNTTLERKLSFISAEFFKAQFISVEEKRSIFKKIIKSLETNKRNLSKTIQEEVKLTELDSQKEVQRAIDTFNTAIQFANTIQTTKKEYKGKIILERRRPRGPILVITPFSSPLSSPAHKIACGLIASTSILFKPSAFSKKIGKLLFEIIKKATKRHFIELIDTSIQKDLEDIVSDERIGIISFTGGYDTGKKIIQLGGVKKYHMELSGGNSSVIFAPDYKKFDDKLLHNIIDGIIAKNGQRCVSIKHLFIHKTQSLFIEKLRNELLKIREELEKDSKNAIKKSIGPLINEHYVNQTHKNIQNLLKGKEYKSLLPFKRKKDLMYPSLYMFPSLNVKDIRFHLEYDLSGPIVFIYTYSSYKEYAEIINSFRNDYVRSGLQLSIFTFAKIPDNLLTKDLLWGGIIINDIPTYRSDFMSFGGFGRAGLGKEGFVETIFAYTDPQVIVIPDKKL</sequence>
<dbReference type="Proteomes" id="UP000177141">
    <property type="component" value="Unassembled WGS sequence"/>
</dbReference>
<organism evidence="4 5">
    <name type="scientific">Candidatus Roizmanbacteria bacterium RIFCSPLOWO2_01_FULL_38_12</name>
    <dbReference type="NCBI Taxonomy" id="1802061"/>
    <lineage>
        <taxon>Bacteria</taxon>
        <taxon>Candidatus Roizmaniibacteriota</taxon>
    </lineage>
</organism>
<comment type="caution">
    <text evidence="4">The sequence shown here is derived from an EMBL/GenBank/DDBJ whole genome shotgun (WGS) entry which is preliminary data.</text>
</comment>
<dbReference type="InterPro" id="IPR016163">
    <property type="entry name" value="Ald_DH_C"/>
</dbReference>
<evidence type="ECO:0000313" key="5">
    <source>
        <dbReference type="Proteomes" id="UP000177141"/>
    </source>
</evidence>
<dbReference type="Gene3D" id="3.40.309.10">
    <property type="entry name" value="Aldehyde Dehydrogenase, Chain A, domain 2"/>
    <property type="match status" value="1"/>
</dbReference>
<evidence type="ECO:0000259" key="3">
    <source>
        <dbReference type="Pfam" id="PF00171"/>
    </source>
</evidence>
<evidence type="ECO:0000256" key="1">
    <source>
        <dbReference type="ARBA" id="ARBA00009986"/>
    </source>
</evidence>
<proteinExistence type="inferred from homology"/>